<reference evidence="1 2" key="2">
    <citation type="journal article" date="2018" name="Plant J.">
        <title>The Physcomitrella patens chromosome-scale assembly reveals moss genome structure and evolution.</title>
        <authorList>
            <person name="Lang D."/>
            <person name="Ullrich K.K."/>
            <person name="Murat F."/>
            <person name="Fuchs J."/>
            <person name="Jenkins J."/>
            <person name="Haas F.B."/>
            <person name="Piednoel M."/>
            <person name="Gundlach H."/>
            <person name="Van Bel M."/>
            <person name="Meyberg R."/>
            <person name="Vives C."/>
            <person name="Morata J."/>
            <person name="Symeonidi A."/>
            <person name="Hiss M."/>
            <person name="Muchero W."/>
            <person name="Kamisugi Y."/>
            <person name="Saleh O."/>
            <person name="Blanc G."/>
            <person name="Decker E.L."/>
            <person name="van Gessel N."/>
            <person name="Grimwood J."/>
            <person name="Hayes R.D."/>
            <person name="Graham S.W."/>
            <person name="Gunter L.E."/>
            <person name="McDaniel S.F."/>
            <person name="Hoernstein S.N.W."/>
            <person name="Larsson A."/>
            <person name="Li F.W."/>
            <person name="Perroud P.F."/>
            <person name="Phillips J."/>
            <person name="Ranjan P."/>
            <person name="Rokshar D.S."/>
            <person name="Rothfels C.J."/>
            <person name="Schneider L."/>
            <person name="Shu S."/>
            <person name="Stevenson D.W."/>
            <person name="Thummler F."/>
            <person name="Tillich M."/>
            <person name="Villarreal Aguilar J.C."/>
            <person name="Widiez T."/>
            <person name="Wong G.K."/>
            <person name="Wymore A."/>
            <person name="Zhang Y."/>
            <person name="Zimmer A.D."/>
            <person name="Quatrano R.S."/>
            <person name="Mayer K.F.X."/>
            <person name="Goodstein D."/>
            <person name="Casacuberta J.M."/>
            <person name="Vandepoele K."/>
            <person name="Reski R."/>
            <person name="Cuming A.C."/>
            <person name="Tuskan G.A."/>
            <person name="Maumus F."/>
            <person name="Salse J."/>
            <person name="Schmutz J."/>
            <person name="Rensing S.A."/>
        </authorList>
    </citation>
    <scope>NUCLEOTIDE SEQUENCE [LARGE SCALE GENOMIC DNA]</scope>
    <source>
        <strain evidence="1 2">cv. Gransden 2004</strain>
    </source>
</reference>
<dbReference type="Gramene" id="Pp3c9_1860V3.1">
    <property type="protein sequence ID" value="PAC:32913588.CDS.1"/>
    <property type="gene ID" value="Pp3c9_1860"/>
</dbReference>
<name>A0A7I4ER32_PHYPA</name>
<dbReference type="InParanoid" id="A0A7I4ER32"/>
<protein>
    <recommendedName>
        <fullName evidence="3">Reverse transcriptase Ty1/copia-type domain-containing protein</fullName>
    </recommendedName>
</protein>
<dbReference type="Proteomes" id="UP000006727">
    <property type="component" value="Chromosome 9"/>
</dbReference>
<keyword evidence="2" id="KW-1185">Reference proteome</keyword>
<reference evidence="1 2" key="1">
    <citation type="journal article" date="2008" name="Science">
        <title>The Physcomitrella genome reveals evolutionary insights into the conquest of land by plants.</title>
        <authorList>
            <person name="Rensing S."/>
            <person name="Lang D."/>
            <person name="Zimmer A."/>
            <person name="Terry A."/>
            <person name="Salamov A."/>
            <person name="Shapiro H."/>
            <person name="Nishiyama T."/>
            <person name="Perroud P.-F."/>
            <person name="Lindquist E."/>
            <person name="Kamisugi Y."/>
            <person name="Tanahashi T."/>
            <person name="Sakakibara K."/>
            <person name="Fujita T."/>
            <person name="Oishi K."/>
            <person name="Shin-I T."/>
            <person name="Kuroki Y."/>
            <person name="Toyoda A."/>
            <person name="Suzuki Y."/>
            <person name="Hashimoto A."/>
            <person name="Yamaguchi K."/>
            <person name="Sugano A."/>
            <person name="Kohara Y."/>
            <person name="Fujiyama A."/>
            <person name="Anterola A."/>
            <person name="Aoki S."/>
            <person name="Ashton N."/>
            <person name="Barbazuk W.B."/>
            <person name="Barker E."/>
            <person name="Bennetzen J."/>
            <person name="Bezanilla M."/>
            <person name="Blankenship R."/>
            <person name="Cho S.H."/>
            <person name="Dutcher S."/>
            <person name="Estelle M."/>
            <person name="Fawcett J.A."/>
            <person name="Gundlach H."/>
            <person name="Hanada K."/>
            <person name="Heyl A."/>
            <person name="Hicks K.A."/>
            <person name="Hugh J."/>
            <person name="Lohr M."/>
            <person name="Mayer K."/>
            <person name="Melkozernov A."/>
            <person name="Murata T."/>
            <person name="Nelson D."/>
            <person name="Pils B."/>
            <person name="Prigge M."/>
            <person name="Reiss B."/>
            <person name="Renner T."/>
            <person name="Rombauts S."/>
            <person name="Rushton P."/>
            <person name="Sanderfoot A."/>
            <person name="Schween G."/>
            <person name="Shiu S.-H."/>
            <person name="Stueber K."/>
            <person name="Theodoulou F.L."/>
            <person name="Tu H."/>
            <person name="Van de Peer Y."/>
            <person name="Verrier P.J."/>
            <person name="Waters E."/>
            <person name="Wood A."/>
            <person name="Yang L."/>
            <person name="Cove D."/>
            <person name="Cuming A."/>
            <person name="Hasebe M."/>
            <person name="Lucas S."/>
            <person name="Mishler D.B."/>
            <person name="Reski R."/>
            <person name="Grigoriev I."/>
            <person name="Quatrano R.S."/>
            <person name="Boore J.L."/>
        </authorList>
    </citation>
    <scope>NUCLEOTIDE SEQUENCE [LARGE SCALE GENOMIC DNA]</scope>
    <source>
        <strain evidence="1 2">cv. Gransden 2004</strain>
    </source>
</reference>
<reference evidence="1" key="3">
    <citation type="submission" date="2020-12" db="UniProtKB">
        <authorList>
            <consortium name="EnsemblPlants"/>
        </authorList>
    </citation>
    <scope>IDENTIFICATION</scope>
</reference>
<proteinExistence type="predicted"/>
<sequence length="65" mass="7702">LDLIEGREGDIEFMASISYIHVIKNLQYLVTYIRYKLAFAIHHMAQFMAKPSPIHWIALKYILCY</sequence>
<organism evidence="1 2">
    <name type="scientific">Physcomitrium patens</name>
    <name type="common">Spreading-leaved earth moss</name>
    <name type="synonym">Physcomitrella patens</name>
    <dbReference type="NCBI Taxonomy" id="3218"/>
    <lineage>
        <taxon>Eukaryota</taxon>
        <taxon>Viridiplantae</taxon>
        <taxon>Streptophyta</taxon>
        <taxon>Embryophyta</taxon>
        <taxon>Bryophyta</taxon>
        <taxon>Bryophytina</taxon>
        <taxon>Bryopsida</taxon>
        <taxon>Funariidae</taxon>
        <taxon>Funariales</taxon>
        <taxon>Funariaceae</taxon>
        <taxon>Physcomitrium</taxon>
    </lineage>
</organism>
<dbReference type="EMBL" id="ABEU02000009">
    <property type="status" value="NOT_ANNOTATED_CDS"/>
    <property type="molecule type" value="Genomic_DNA"/>
</dbReference>
<dbReference type="AlphaFoldDB" id="A0A7I4ER32"/>
<evidence type="ECO:0008006" key="3">
    <source>
        <dbReference type="Google" id="ProtNLM"/>
    </source>
</evidence>
<dbReference type="EnsemblPlants" id="Pp3c9_1860V3.1">
    <property type="protein sequence ID" value="PAC:32913588.CDS.1"/>
    <property type="gene ID" value="Pp3c9_1860"/>
</dbReference>
<accession>A0A7I4ER32</accession>
<evidence type="ECO:0000313" key="1">
    <source>
        <dbReference type="EnsemblPlants" id="PAC:32913588.CDS.1"/>
    </source>
</evidence>
<evidence type="ECO:0000313" key="2">
    <source>
        <dbReference type="Proteomes" id="UP000006727"/>
    </source>
</evidence>